<dbReference type="GeneID" id="20348046"/>
<dbReference type="RefSeq" id="XP_009223676.1">
    <property type="nucleotide sequence ID" value="XM_009225412.1"/>
</dbReference>
<evidence type="ECO:0000256" key="2">
    <source>
        <dbReference type="ARBA" id="ARBA00022692"/>
    </source>
</evidence>
<feature type="transmembrane region" description="Helical" evidence="6">
    <location>
        <begin position="34"/>
        <end position="53"/>
    </location>
</feature>
<sequence>MDTLYHTIASPAPTCFLAAFGCFYLAAHRRPGDHVRLVLGSLSILGTAAAGYIRGQQPDRDSAPTFILVMLSIAVFLRTFTLLFWKGFVVESTSTLFDTQKLRHMFVFWTTLITDKPTPTNEGAAGHPAEKTTTTTTTTTTKPTNNPNSIPIFVAHTLNRLLTFYALDQLTSHLINTATLGLNLTLDDFAPPKRALLPPSDALNARELCLRAVTAVNWIRATHLALCTLREALAVLHVAVLRAESPDEWAARASSSPLYGAPQEAYTLRRFWGVFWHRLHVETLAAYTPPFSRLAGCGSGVVAMADKMLAAGWIFFSSSLCHAATGWVLTGRSHAFEQARFFLLNWALCLLETVAGRFFFSGAGGRRRGAPVPAWRRMLGYVWVLGIFFALAPGWQYSTVYDSVLDSAW</sequence>
<evidence type="ECO:0000256" key="1">
    <source>
        <dbReference type="ARBA" id="ARBA00004141"/>
    </source>
</evidence>
<name>J3P240_GAET3</name>
<feature type="transmembrane region" description="Helical" evidence="6">
    <location>
        <begin position="380"/>
        <end position="397"/>
    </location>
</feature>
<feature type="transmembrane region" description="Helical" evidence="6">
    <location>
        <begin position="341"/>
        <end position="360"/>
    </location>
</feature>
<evidence type="ECO:0000313" key="8">
    <source>
        <dbReference type="EMBL" id="EJT73732.1"/>
    </source>
</evidence>
<evidence type="ECO:0000256" key="5">
    <source>
        <dbReference type="SAM" id="MobiDB-lite"/>
    </source>
</evidence>
<feature type="compositionally biased region" description="Low complexity" evidence="5">
    <location>
        <begin position="131"/>
        <end position="145"/>
    </location>
</feature>
<evidence type="ECO:0000256" key="3">
    <source>
        <dbReference type="ARBA" id="ARBA00022989"/>
    </source>
</evidence>
<feature type="transmembrane region" description="Helical" evidence="6">
    <location>
        <begin position="6"/>
        <end position="27"/>
    </location>
</feature>
<dbReference type="AlphaFoldDB" id="J3P240"/>
<reference evidence="9" key="4">
    <citation type="journal article" date="2015" name="G3 (Bethesda)">
        <title>Genome sequences of three phytopathogenic species of the Magnaporthaceae family of fungi.</title>
        <authorList>
            <person name="Okagaki L.H."/>
            <person name="Nunes C.C."/>
            <person name="Sailsbery J."/>
            <person name="Clay B."/>
            <person name="Brown D."/>
            <person name="John T."/>
            <person name="Oh Y."/>
            <person name="Young N."/>
            <person name="Fitzgerald M."/>
            <person name="Haas B.J."/>
            <person name="Zeng Q."/>
            <person name="Young S."/>
            <person name="Adiconis X."/>
            <person name="Fan L."/>
            <person name="Levin J.Z."/>
            <person name="Mitchell T.K."/>
            <person name="Okubara P.A."/>
            <person name="Farman M.L."/>
            <person name="Kohn L.M."/>
            <person name="Birren B."/>
            <person name="Ma L.-J."/>
            <person name="Dean R.A."/>
        </authorList>
    </citation>
    <scope>NUCLEOTIDE SEQUENCE</scope>
    <source>
        <strain evidence="9">R3-111a-1</strain>
    </source>
</reference>
<comment type="subcellular location">
    <subcellularLocation>
        <location evidence="1">Membrane</location>
        <topology evidence="1">Multi-pass membrane protein</topology>
    </subcellularLocation>
</comment>
<proteinExistence type="predicted"/>
<feature type="transmembrane region" description="Helical" evidence="6">
    <location>
        <begin position="309"/>
        <end position="329"/>
    </location>
</feature>
<reference evidence="9" key="5">
    <citation type="submission" date="2018-04" db="UniProtKB">
        <authorList>
            <consortium name="EnsemblFungi"/>
        </authorList>
    </citation>
    <scope>IDENTIFICATION</scope>
    <source>
        <strain evidence="9">R3-111a-1</strain>
    </source>
</reference>
<gene>
    <name evidence="9" type="primary">20348046</name>
    <name evidence="8" type="ORF">GGTG_07588</name>
</gene>
<reference evidence="8" key="2">
    <citation type="submission" date="2010-07" db="EMBL/GenBank/DDBJ databases">
        <authorList>
            <consortium name="The Broad Institute Genome Sequencing Platform"/>
            <consortium name="Broad Institute Genome Sequencing Center for Infectious Disease"/>
            <person name="Ma L.-J."/>
            <person name="Dead R."/>
            <person name="Young S."/>
            <person name="Zeng Q."/>
            <person name="Koehrsen M."/>
            <person name="Alvarado L."/>
            <person name="Berlin A."/>
            <person name="Chapman S.B."/>
            <person name="Chen Z."/>
            <person name="Freedman E."/>
            <person name="Gellesch M."/>
            <person name="Goldberg J."/>
            <person name="Griggs A."/>
            <person name="Gujja S."/>
            <person name="Heilman E.R."/>
            <person name="Heiman D."/>
            <person name="Hepburn T."/>
            <person name="Howarth C."/>
            <person name="Jen D."/>
            <person name="Larson L."/>
            <person name="Mehta T."/>
            <person name="Neiman D."/>
            <person name="Pearson M."/>
            <person name="Roberts A."/>
            <person name="Saif S."/>
            <person name="Shea T."/>
            <person name="Shenoy N."/>
            <person name="Sisk P."/>
            <person name="Stolte C."/>
            <person name="Sykes S."/>
            <person name="Walk T."/>
            <person name="White J."/>
            <person name="Yandava C."/>
            <person name="Haas B."/>
            <person name="Nusbaum C."/>
            <person name="Birren B."/>
        </authorList>
    </citation>
    <scope>NUCLEOTIDE SEQUENCE</scope>
    <source>
        <strain evidence="8">R3-111a-1</strain>
    </source>
</reference>
<dbReference type="VEuPathDB" id="FungiDB:GGTG_07588"/>
<accession>J3P240</accession>
<dbReference type="STRING" id="644352.J3P240"/>
<organism evidence="8">
    <name type="scientific">Gaeumannomyces tritici (strain R3-111a-1)</name>
    <name type="common">Wheat and barley take-all root rot fungus</name>
    <name type="synonym">Gaeumannomyces graminis var. tritici</name>
    <dbReference type="NCBI Taxonomy" id="644352"/>
    <lineage>
        <taxon>Eukaryota</taxon>
        <taxon>Fungi</taxon>
        <taxon>Dikarya</taxon>
        <taxon>Ascomycota</taxon>
        <taxon>Pezizomycotina</taxon>
        <taxon>Sordariomycetes</taxon>
        <taxon>Sordariomycetidae</taxon>
        <taxon>Magnaporthales</taxon>
        <taxon>Magnaporthaceae</taxon>
        <taxon>Gaeumannomyces</taxon>
    </lineage>
</organism>
<dbReference type="EnsemblFungi" id="EJT73732">
    <property type="protein sequence ID" value="EJT73732"/>
    <property type="gene ID" value="GGTG_07588"/>
</dbReference>
<reference evidence="10" key="1">
    <citation type="submission" date="2010-07" db="EMBL/GenBank/DDBJ databases">
        <title>The genome sequence of Gaeumannomyces graminis var. tritici strain R3-111a-1.</title>
        <authorList>
            <consortium name="The Broad Institute Genome Sequencing Platform"/>
            <person name="Ma L.-J."/>
            <person name="Dead R."/>
            <person name="Young S."/>
            <person name="Zeng Q."/>
            <person name="Koehrsen M."/>
            <person name="Alvarado L."/>
            <person name="Berlin A."/>
            <person name="Chapman S.B."/>
            <person name="Chen Z."/>
            <person name="Freedman E."/>
            <person name="Gellesch M."/>
            <person name="Goldberg J."/>
            <person name="Griggs A."/>
            <person name="Gujja S."/>
            <person name="Heilman E.R."/>
            <person name="Heiman D."/>
            <person name="Hepburn T."/>
            <person name="Howarth C."/>
            <person name="Jen D."/>
            <person name="Larson L."/>
            <person name="Mehta T."/>
            <person name="Neiman D."/>
            <person name="Pearson M."/>
            <person name="Roberts A."/>
            <person name="Saif S."/>
            <person name="Shea T."/>
            <person name="Shenoy N."/>
            <person name="Sisk P."/>
            <person name="Stolte C."/>
            <person name="Sykes S."/>
            <person name="Walk T."/>
            <person name="White J."/>
            <person name="Yandava C."/>
            <person name="Haas B."/>
            <person name="Nusbaum C."/>
            <person name="Birren B."/>
        </authorList>
    </citation>
    <scope>NUCLEOTIDE SEQUENCE [LARGE SCALE GENOMIC DNA]</scope>
    <source>
        <strain evidence="10">R3-111a-1</strain>
    </source>
</reference>
<evidence type="ECO:0000256" key="4">
    <source>
        <dbReference type="ARBA" id="ARBA00023136"/>
    </source>
</evidence>
<dbReference type="GO" id="GO:0016020">
    <property type="term" value="C:membrane"/>
    <property type="evidence" value="ECO:0007669"/>
    <property type="project" value="UniProtKB-SubCell"/>
</dbReference>
<reference evidence="8" key="3">
    <citation type="submission" date="2010-09" db="EMBL/GenBank/DDBJ databases">
        <title>Annotation of Gaeumannomyces graminis var. tritici R3-111a-1.</title>
        <authorList>
            <consortium name="The Broad Institute Genome Sequencing Platform"/>
            <person name="Ma L.-J."/>
            <person name="Dead R."/>
            <person name="Young S.K."/>
            <person name="Zeng Q."/>
            <person name="Gargeya S."/>
            <person name="Fitzgerald M."/>
            <person name="Haas B."/>
            <person name="Abouelleil A."/>
            <person name="Alvarado L."/>
            <person name="Arachchi H.M."/>
            <person name="Berlin A."/>
            <person name="Brown A."/>
            <person name="Chapman S.B."/>
            <person name="Chen Z."/>
            <person name="Dunbar C."/>
            <person name="Freedman E."/>
            <person name="Gearin G."/>
            <person name="Gellesch M."/>
            <person name="Goldberg J."/>
            <person name="Griggs A."/>
            <person name="Gujja S."/>
            <person name="Heiman D."/>
            <person name="Howarth C."/>
            <person name="Larson L."/>
            <person name="Lui A."/>
            <person name="MacDonald P.J.P."/>
            <person name="Mehta T."/>
            <person name="Montmayeur A."/>
            <person name="Murphy C."/>
            <person name="Neiman D."/>
            <person name="Pearson M."/>
            <person name="Priest M."/>
            <person name="Roberts A."/>
            <person name="Saif S."/>
            <person name="Shea T."/>
            <person name="Shenoy N."/>
            <person name="Sisk P."/>
            <person name="Stolte C."/>
            <person name="Sykes S."/>
            <person name="Yandava C."/>
            <person name="Wortman J."/>
            <person name="Nusbaum C."/>
            <person name="Birren B."/>
        </authorList>
    </citation>
    <scope>NUCLEOTIDE SEQUENCE</scope>
    <source>
        <strain evidence="8">R3-111a-1</strain>
    </source>
</reference>
<keyword evidence="2 6" id="KW-0812">Transmembrane</keyword>
<dbReference type="Pfam" id="PF13813">
    <property type="entry name" value="MBOAT_2"/>
    <property type="match status" value="1"/>
</dbReference>
<keyword evidence="4 6" id="KW-0472">Membrane</keyword>
<dbReference type="EMBL" id="GL385398">
    <property type="protein sequence ID" value="EJT73732.1"/>
    <property type="molecule type" value="Genomic_DNA"/>
</dbReference>
<protein>
    <recommendedName>
        <fullName evidence="7">Wax synthase domain-containing protein</fullName>
    </recommendedName>
</protein>
<keyword evidence="10" id="KW-1185">Reference proteome</keyword>
<dbReference type="eggNOG" id="ENOG502SPHJ">
    <property type="taxonomic scope" value="Eukaryota"/>
</dbReference>
<evidence type="ECO:0000259" key="7">
    <source>
        <dbReference type="Pfam" id="PF13813"/>
    </source>
</evidence>
<dbReference type="InterPro" id="IPR032805">
    <property type="entry name" value="Wax_synthase_dom"/>
</dbReference>
<dbReference type="HOGENOM" id="CLU_799444_0_0_1"/>
<dbReference type="OrthoDB" id="1077582at2759"/>
<feature type="transmembrane region" description="Helical" evidence="6">
    <location>
        <begin position="65"/>
        <end position="85"/>
    </location>
</feature>
<feature type="region of interest" description="Disordered" evidence="5">
    <location>
        <begin position="119"/>
        <end position="145"/>
    </location>
</feature>
<dbReference type="Proteomes" id="UP000006039">
    <property type="component" value="Unassembled WGS sequence"/>
</dbReference>
<keyword evidence="3 6" id="KW-1133">Transmembrane helix</keyword>
<evidence type="ECO:0000313" key="9">
    <source>
        <dbReference type="EnsemblFungi" id="EJT73732"/>
    </source>
</evidence>
<feature type="domain" description="Wax synthase" evidence="7">
    <location>
        <begin position="256"/>
        <end position="344"/>
    </location>
</feature>
<evidence type="ECO:0000256" key="6">
    <source>
        <dbReference type="SAM" id="Phobius"/>
    </source>
</evidence>
<evidence type="ECO:0000313" key="10">
    <source>
        <dbReference type="Proteomes" id="UP000006039"/>
    </source>
</evidence>